<accession>A0A166WPT2</accession>
<keyword evidence="2" id="KW-0067">ATP-binding</keyword>
<gene>
    <name evidence="4" type="ORF">FIBSPDRAFT_943065</name>
</gene>
<dbReference type="InterPro" id="IPR015342">
    <property type="entry name" value="PEX1-N_C-lobe"/>
</dbReference>
<feature type="domain" description="Peroxisomal ATPase PEX1 N-terminal C-lobe" evidence="3">
    <location>
        <begin position="39"/>
        <end position="83"/>
    </location>
</feature>
<dbReference type="EMBL" id="KV417481">
    <property type="protein sequence ID" value="KZP33976.1"/>
    <property type="molecule type" value="Genomic_DNA"/>
</dbReference>
<proteinExistence type="predicted"/>
<dbReference type="GO" id="GO:0005777">
    <property type="term" value="C:peroxisome"/>
    <property type="evidence" value="ECO:0007669"/>
    <property type="project" value="InterPro"/>
</dbReference>
<dbReference type="InterPro" id="IPR029067">
    <property type="entry name" value="CDC48_domain_2-like_sf"/>
</dbReference>
<evidence type="ECO:0000313" key="4">
    <source>
        <dbReference type="EMBL" id="KZP33976.1"/>
    </source>
</evidence>
<dbReference type="AlphaFoldDB" id="A0A166WPT2"/>
<name>A0A166WPT2_9AGAM</name>
<organism evidence="4 5">
    <name type="scientific">Athelia psychrophila</name>
    <dbReference type="NCBI Taxonomy" id="1759441"/>
    <lineage>
        <taxon>Eukaryota</taxon>
        <taxon>Fungi</taxon>
        <taxon>Dikarya</taxon>
        <taxon>Basidiomycota</taxon>
        <taxon>Agaricomycotina</taxon>
        <taxon>Agaricomycetes</taxon>
        <taxon>Agaricomycetidae</taxon>
        <taxon>Atheliales</taxon>
        <taxon>Atheliaceae</taxon>
        <taxon>Athelia</taxon>
    </lineage>
</organism>
<evidence type="ECO:0000256" key="1">
    <source>
        <dbReference type="ARBA" id="ARBA00022741"/>
    </source>
</evidence>
<dbReference type="SUPFAM" id="SSF54585">
    <property type="entry name" value="Cdc48 domain 2-like"/>
    <property type="match status" value="1"/>
</dbReference>
<dbReference type="STRING" id="436010.A0A166WPT2"/>
<dbReference type="Pfam" id="PF09262">
    <property type="entry name" value="PEX-1N"/>
    <property type="match status" value="1"/>
</dbReference>
<reference evidence="4 5" key="1">
    <citation type="journal article" date="2016" name="Mol. Biol. Evol.">
        <title>Comparative Genomics of Early-Diverging Mushroom-Forming Fungi Provides Insights into the Origins of Lignocellulose Decay Capabilities.</title>
        <authorList>
            <person name="Nagy L.G."/>
            <person name="Riley R."/>
            <person name="Tritt A."/>
            <person name="Adam C."/>
            <person name="Daum C."/>
            <person name="Floudas D."/>
            <person name="Sun H."/>
            <person name="Yadav J.S."/>
            <person name="Pangilinan J."/>
            <person name="Larsson K.H."/>
            <person name="Matsuura K."/>
            <person name="Barry K."/>
            <person name="Labutti K."/>
            <person name="Kuo R."/>
            <person name="Ohm R.A."/>
            <person name="Bhattacharya S.S."/>
            <person name="Shirouzu T."/>
            <person name="Yoshinaga Y."/>
            <person name="Martin F.M."/>
            <person name="Grigoriev I.V."/>
            <person name="Hibbett D.S."/>
        </authorList>
    </citation>
    <scope>NUCLEOTIDE SEQUENCE [LARGE SCALE GENOMIC DNA]</scope>
    <source>
        <strain evidence="4 5">CBS 109695</strain>
    </source>
</reference>
<dbReference type="Proteomes" id="UP000076532">
    <property type="component" value="Unassembled WGS sequence"/>
</dbReference>
<keyword evidence="1" id="KW-0547">Nucleotide-binding</keyword>
<evidence type="ECO:0000256" key="2">
    <source>
        <dbReference type="ARBA" id="ARBA00022840"/>
    </source>
</evidence>
<dbReference type="GO" id="GO:0007031">
    <property type="term" value="P:peroxisome organization"/>
    <property type="evidence" value="ECO:0007669"/>
    <property type="project" value="InterPro"/>
</dbReference>
<dbReference type="OrthoDB" id="2187at2759"/>
<evidence type="ECO:0000259" key="3">
    <source>
        <dbReference type="Pfam" id="PF09262"/>
    </source>
</evidence>
<dbReference type="Gene3D" id="3.10.330.10">
    <property type="match status" value="1"/>
</dbReference>
<dbReference type="GO" id="GO:0005524">
    <property type="term" value="F:ATP binding"/>
    <property type="evidence" value="ECO:0007669"/>
    <property type="project" value="UniProtKB-KW"/>
</dbReference>
<sequence>MASTSSLAPLHSADNEKMFETIEIDPWKSACYNNLLPAKSVSAEPVSVDAWEIICIHAEHVEDTLPSQVRRAKMGQEIGVWVHVPPGPQTKPNAPLLTTNTEVHIAQTAQLQLHHLQKPQPAVLKHALRLTYNAPASASADTLPSKIPLAC</sequence>
<protein>
    <recommendedName>
        <fullName evidence="3">Peroxisomal ATPase PEX1 N-terminal C-lobe domain-containing protein</fullName>
    </recommendedName>
</protein>
<evidence type="ECO:0000313" key="5">
    <source>
        <dbReference type="Proteomes" id="UP000076532"/>
    </source>
</evidence>
<keyword evidence="5" id="KW-1185">Reference proteome</keyword>